<dbReference type="PANTHER" id="PTHR10161:SF14">
    <property type="entry name" value="TARTRATE-RESISTANT ACID PHOSPHATASE TYPE 5"/>
    <property type="match status" value="1"/>
</dbReference>
<evidence type="ECO:0000256" key="3">
    <source>
        <dbReference type="SAM" id="SignalP"/>
    </source>
</evidence>
<accession>A0ABW5TCH9</accession>
<dbReference type="SUPFAM" id="SSF56300">
    <property type="entry name" value="Metallo-dependent phosphatases"/>
    <property type="match status" value="1"/>
</dbReference>
<evidence type="ECO:0000259" key="4">
    <source>
        <dbReference type="Pfam" id="PF00149"/>
    </source>
</evidence>
<evidence type="ECO:0000313" key="5">
    <source>
        <dbReference type="EMBL" id="MFD2726988.1"/>
    </source>
</evidence>
<dbReference type="RefSeq" id="WP_380292434.1">
    <property type="nucleotide sequence ID" value="NZ_JBHULY010000026.1"/>
</dbReference>
<dbReference type="Proteomes" id="UP001597476">
    <property type="component" value="Unassembled WGS sequence"/>
</dbReference>
<dbReference type="PANTHER" id="PTHR10161">
    <property type="entry name" value="TARTRATE-RESISTANT ACID PHOSPHATASE TYPE 5"/>
    <property type="match status" value="1"/>
</dbReference>
<evidence type="ECO:0000313" key="6">
    <source>
        <dbReference type="Proteomes" id="UP001597476"/>
    </source>
</evidence>
<dbReference type="Pfam" id="PF00149">
    <property type="entry name" value="Metallophos"/>
    <property type="match status" value="1"/>
</dbReference>
<name>A0ABW5TCH9_9FLAO</name>
<dbReference type="Gene3D" id="3.60.21.10">
    <property type="match status" value="1"/>
</dbReference>
<gene>
    <name evidence="5" type="ORF">ACFSR8_12250</name>
</gene>
<dbReference type="EMBL" id="JBHULY010000026">
    <property type="protein sequence ID" value="MFD2726988.1"/>
    <property type="molecule type" value="Genomic_DNA"/>
</dbReference>
<evidence type="ECO:0000256" key="1">
    <source>
        <dbReference type="ARBA" id="ARBA00022729"/>
    </source>
</evidence>
<comment type="caution">
    <text evidence="5">The sequence shown here is derived from an EMBL/GenBank/DDBJ whole genome shotgun (WGS) entry which is preliminary data.</text>
</comment>
<evidence type="ECO:0000256" key="2">
    <source>
        <dbReference type="ARBA" id="ARBA00022801"/>
    </source>
</evidence>
<sequence>MKFKKLTLLVIVIFVLHACATYKPQYKDTNAQVPFPDKTIAHSFYLIGDAGLAGEAESSQTIANFKAELDKASENSTAIFLGDNIYPKGLPKKDDEDRASAEKQLNAQIHAVENFKGETVFIPGNHDWYSNGLKGLKRQEKYIEYALGKNTFLPENGCPIERVNITKNIVLILVDSEWYMTNWDNQPTINDDCEIKTRTKFFDELEGEIKKARGKTTIVAVHHPMFTNGSHGGQYSFGNHLTPLPVLGTLKNFIRKTGGVTTVDDQNKRYNEFKKHLVTLAQENDKTIFVSGHDHNLQYIVEDNLPQIVSGSGSKANPTRNVGGGQFSYGAMGYARLDVFKDGSSHVRFYTDNKVVFQTQVLKPDDKKVFTTYPSSYPESKTASIYTEEETTKGGLYQFFWGDRYRKDFSTKVKAPTVDLDTLFGGLKVIRKGGGHQSMSLRLEDKKGRQFVMRALRKNAIQYIQAVAFKDQYIEGQFDDTYTENLLLDVFTGSHPYAPFTVGTLADAVDVYHTNPVLYYVPKQNALGHFADEFGDALYMIEERTDSGHGDKASFGFSNKLISTDDVLKKLNKDEDFVLDEEAYIRARLFDMLIGDWDRHEDQWRWAEFKIDGKKVYRPVPRDRDQAYSIMADGALLGVATKIVPALRLLRSYKEELKSPKWFNLEPYPLDMALINQSGKEVWDAQAKRIVENITDEVIDEAFKFFPPEVDQNTIKDIKRKLIGRRANLKKISDTYYAHVNKYGVIKGTNKDDWFDIERLPNGETKVVAYRIKKGKKADVFHSRTYIFDDTKEIWIYGLDDDDRFEVFGNGDNLIKVRLIGGQNNDVYNITNGKRLKVYDHKSKENTFMTNKGGKKLTDDYETNVYDYKKLKNSSNQFLPTIGANPDDGLKVGFVHTYTNYGFERNPFSSQHSLSAAYYFATNGFDLGYHGEFANVFGSWNLELGAKFTSPNYAINFFGFGNETTNPNAEDSDMFNLNYNRVKLRTFKVSPALTWRGQLGGSFNIAVSYESNEVDKTSGRFIAMPMILPDSTFDQQDFYGADAKYEYANSDNAAFPTLGMLFALHAGYRNNVSTSKGFGYIIPELAFDYKLIPSGQLVLATRLKGHFNLGDDFEFYQAASLGRNNGLRGYRDERFIGNSAFAQSTDIRLNLRKVKTGLLPLNIGVYGGVDYGRVWLDGEDSDKWNNSFGGGIFANAADMITLNVSAFNSDDGLLFAFRMGFGF</sequence>
<protein>
    <submittedName>
        <fullName evidence="5">Metallophosphoesterase</fullName>
    </submittedName>
</protein>
<keyword evidence="6" id="KW-1185">Reference proteome</keyword>
<feature type="domain" description="Calcineurin-like phosphoesterase" evidence="4">
    <location>
        <begin position="44"/>
        <end position="295"/>
    </location>
</feature>
<organism evidence="5 6">
    <name type="scientific">Hyunsoonleella rubra</name>
    <dbReference type="NCBI Taxonomy" id="1737062"/>
    <lineage>
        <taxon>Bacteria</taxon>
        <taxon>Pseudomonadati</taxon>
        <taxon>Bacteroidota</taxon>
        <taxon>Flavobacteriia</taxon>
        <taxon>Flavobacteriales</taxon>
        <taxon>Flavobacteriaceae</taxon>
    </lineage>
</organism>
<proteinExistence type="predicted"/>
<feature type="signal peptide" evidence="3">
    <location>
        <begin position="1"/>
        <end position="20"/>
    </location>
</feature>
<dbReference type="InterPro" id="IPR029052">
    <property type="entry name" value="Metallo-depent_PP-like"/>
</dbReference>
<dbReference type="InterPro" id="IPR051558">
    <property type="entry name" value="Metallophosphoesterase_PAP"/>
</dbReference>
<reference evidence="6" key="1">
    <citation type="journal article" date="2019" name="Int. J. Syst. Evol. Microbiol.">
        <title>The Global Catalogue of Microorganisms (GCM) 10K type strain sequencing project: providing services to taxonomists for standard genome sequencing and annotation.</title>
        <authorList>
            <consortium name="The Broad Institute Genomics Platform"/>
            <consortium name="The Broad Institute Genome Sequencing Center for Infectious Disease"/>
            <person name="Wu L."/>
            <person name="Ma J."/>
        </authorList>
    </citation>
    <scope>NUCLEOTIDE SEQUENCE [LARGE SCALE GENOMIC DNA]</scope>
    <source>
        <strain evidence="6">KCTC 42398</strain>
    </source>
</reference>
<keyword evidence="2" id="KW-0378">Hydrolase</keyword>
<keyword evidence="1 3" id="KW-0732">Signal</keyword>
<dbReference type="InterPro" id="IPR004843">
    <property type="entry name" value="Calcineurin-like_PHP"/>
</dbReference>
<feature type="chain" id="PRO_5045380042" evidence="3">
    <location>
        <begin position="21"/>
        <end position="1223"/>
    </location>
</feature>